<feature type="compositionally biased region" description="Polar residues" evidence="11">
    <location>
        <begin position="1449"/>
        <end position="1463"/>
    </location>
</feature>
<feature type="compositionally biased region" description="Pro residues" evidence="11">
    <location>
        <begin position="1199"/>
        <end position="1209"/>
    </location>
</feature>
<feature type="region of interest" description="Disordered" evidence="11">
    <location>
        <begin position="124"/>
        <end position="182"/>
    </location>
</feature>
<dbReference type="InterPro" id="IPR001650">
    <property type="entry name" value="Helicase_C-like"/>
</dbReference>
<evidence type="ECO:0000256" key="4">
    <source>
        <dbReference type="ARBA" id="ARBA00022806"/>
    </source>
</evidence>
<dbReference type="InterPro" id="IPR004179">
    <property type="entry name" value="Sec63-dom"/>
</dbReference>
<feature type="region of interest" description="Disordered" evidence="11">
    <location>
        <begin position="1182"/>
        <end position="1210"/>
    </location>
</feature>
<keyword evidence="4 14" id="KW-0347">Helicase</keyword>
<feature type="region of interest" description="Disordered" evidence="11">
    <location>
        <begin position="1313"/>
        <end position="1347"/>
    </location>
</feature>
<reference evidence="14 15" key="1">
    <citation type="submission" date="2024-05" db="EMBL/GenBank/DDBJ databases">
        <title>A draft genome resource for the thread blight pathogen Marasmius tenuissimus strain MS-2.</title>
        <authorList>
            <person name="Yulfo-Soto G.E."/>
            <person name="Baruah I.K."/>
            <person name="Amoako-Attah I."/>
            <person name="Bukari Y."/>
            <person name="Meinhardt L.W."/>
            <person name="Bailey B.A."/>
            <person name="Cohen S.P."/>
        </authorList>
    </citation>
    <scope>NUCLEOTIDE SEQUENCE [LARGE SCALE GENOMIC DNA]</scope>
    <source>
        <strain evidence="14 15">MS-2</strain>
    </source>
</reference>
<dbReference type="InterPro" id="IPR052247">
    <property type="entry name" value="Meiotic_Crossover_Helicase"/>
</dbReference>
<keyword evidence="3 14" id="KW-0378">Hydrolase</keyword>
<dbReference type="Pfam" id="PF00270">
    <property type="entry name" value="DEAD"/>
    <property type="match status" value="1"/>
</dbReference>
<keyword evidence="2" id="KW-0547">Nucleotide-binding</keyword>
<dbReference type="PROSITE" id="PS51194">
    <property type="entry name" value="HELICASE_CTER"/>
    <property type="match status" value="1"/>
</dbReference>
<dbReference type="PROSITE" id="PS51192">
    <property type="entry name" value="HELICASE_ATP_BIND_1"/>
    <property type="match status" value="1"/>
</dbReference>
<dbReference type="Gene3D" id="1.10.3380.10">
    <property type="entry name" value="Sec63 N-terminal domain-like domain"/>
    <property type="match status" value="1"/>
</dbReference>
<dbReference type="InterPro" id="IPR014001">
    <property type="entry name" value="Helicase_ATP-bd"/>
</dbReference>
<keyword evidence="6" id="KW-0413">Isomerase</keyword>
<evidence type="ECO:0000256" key="7">
    <source>
        <dbReference type="ARBA" id="ARBA00023254"/>
    </source>
</evidence>
<feature type="compositionally biased region" description="Polar residues" evidence="11">
    <location>
        <begin position="1394"/>
        <end position="1404"/>
    </location>
</feature>
<accession>A0ABR2ZIJ4</accession>
<dbReference type="InterPro" id="IPR036388">
    <property type="entry name" value="WH-like_DNA-bd_sf"/>
</dbReference>
<feature type="domain" description="Helicase ATP-binding" evidence="12">
    <location>
        <begin position="234"/>
        <end position="431"/>
    </location>
</feature>
<dbReference type="PANTHER" id="PTHR47835">
    <property type="entry name" value="HFM1, ATP DEPENDENT DNA HELICASE HOMOLOG"/>
    <property type="match status" value="1"/>
</dbReference>
<evidence type="ECO:0000256" key="2">
    <source>
        <dbReference type="ARBA" id="ARBA00022741"/>
    </source>
</evidence>
<protein>
    <recommendedName>
        <fullName evidence="9">DNA 3'-5' helicase</fullName>
        <ecNumber evidence="9">5.6.2.4</ecNumber>
    </recommendedName>
</protein>
<evidence type="ECO:0000313" key="14">
    <source>
        <dbReference type="EMBL" id="KAL0061472.1"/>
    </source>
</evidence>
<feature type="region of interest" description="Disordered" evidence="11">
    <location>
        <begin position="14"/>
        <end position="59"/>
    </location>
</feature>
<dbReference type="Pfam" id="PF02889">
    <property type="entry name" value="Sec63"/>
    <property type="match status" value="1"/>
</dbReference>
<dbReference type="EC" id="5.6.2.4" evidence="9"/>
<evidence type="ECO:0000256" key="10">
    <source>
        <dbReference type="ARBA" id="ARBA00048988"/>
    </source>
</evidence>
<feature type="region of interest" description="Disordered" evidence="11">
    <location>
        <begin position="1484"/>
        <end position="1519"/>
    </location>
</feature>
<comment type="catalytic activity">
    <reaction evidence="10">
        <text>ATP + H2O = ADP + phosphate + H(+)</text>
        <dbReference type="Rhea" id="RHEA:13065"/>
        <dbReference type="ChEBI" id="CHEBI:15377"/>
        <dbReference type="ChEBI" id="CHEBI:15378"/>
        <dbReference type="ChEBI" id="CHEBI:30616"/>
        <dbReference type="ChEBI" id="CHEBI:43474"/>
        <dbReference type="ChEBI" id="CHEBI:456216"/>
        <dbReference type="EC" id="5.6.2.4"/>
    </reaction>
</comment>
<dbReference type="Pfam" id="PF23445">
    <property type="entry name" value="WHD_SNRNP200"/>
    <property type="match status" value="1"/>
</dbReference>
<evidence type="ECO:0000256" key="3">
    <source>
        <dbReference type="ARBA" id="ARBA00022801"/>
    </source>
</evidence>
<dbReference type="EMBL" id="JBBXMP010000134">
    <property type="protein sequence ID" value="KAL0061472.1"/>
    <property type="molecule type" value="Genomic_DNA"/>
</dbReference>
<dbReference type="Proteomes" id="UP001437256">
    <property type="component" value="Unassembled WGS sequence"/>
</dbReference>
<keyword evidence="7" id="KW-0469">Meiosis</keyword>
<organism evidence="14 15">
    <name type="scientific">Marasmius tenuissimus</name>
    <dbReference type="NCBI Taxonomy" id="585030"/>
    <lineage>
        <taxon>Eukaryota</taxon>
        <taxon>Fungi</taxon>
        <taxon>Dikarya</taxon>
        <taxon>Basidiomycota</taxon>
        <taxon>Agaricomycotina</taxon>
        <taxon>Agaricomycetes</taxon>
        <taxon>Agaricomycetidae</taxon>
        <taxon>Agaricales</taxon>
        <taxon>Marasmiineae</taxon>
        <taxon>Marasmiaceae</taxon>
        <taxon>Marasmius</taxon>
    </lineage>
</organism>
<dbReference type="SMART" id="SM00973">
    <property type="entry name" value="Sec63"/>
    <property type="match status" value="1"/>
</dbReference>
<dbReference type="InterPro" id="IPR036390">
    <property type="entry name" value="WH_DNA-bd_sf"/>
</dbReference>
<dbReference type="Gene3D" id="3.40.50.300">
    <property type="entry name" value="P-loop containing nucleotide triphosphate hydrolases"/>
    <property type="match status" value="2"/>
</dbReference>
<dbReference type="InterPro" id="IPR057842">
    <property type="entry name" value="WH_MER3"/>
</dbReference>
<comment type="similarity">
    <text evidence="1">Belongs to the helicase family. SKI2 subfamily.</text>
</comment>
<dbReference type="SUPFAM" id="SSF46785">
    <property type="entry name" value="Winged helix' DNA-binding domain"/>
    <property type="match status" value="1"/>
</dbReference>
<feature type="region of interest" description="Disordered" evidence="11">
    <location>
        <begin position="1449"/>
        <end position="1470"/>
    </location>
</feature>
<feature type="domain" description="Helicase C-terminal" evidence="13">
    <location>
        <begin position="471"/>
        <end position="662"/>
    </location>
</feature>
<comment type="catalytic activity">
    <reaction evidence="8">
        <text>Couples ATP hydrolysis with the unwinding of duplex DNA by translocating in the 3'-5' direction.</text>
        <dbReference type="EC" id="5.6.2.4"/>
    </reaction>
</comment>
<evidence type="ECO:0000259" key="13">
    <source>
        <dbReference type="PROSITE" id="PS51194"/>
    </source>
</evidence>
<gene>
    <name evidence="14" type="primary">HFM1</name>
    <name evidence="14" type="ORF">AAF712_011695</name>
</gene>
<feature type="region of interest" description="Disordered" evidence="11">
    <location>
        <begin position="1253"/>
        <end position="1288"/>
    </location>
</feature>
<dbReference type="SMART" id="SM00490">
    <property type="entry name" value="HELICc"/>
    <property type="match status" value="1"/>
</dbReference>
<evidence type="ECO:0000256" key="8">
    <source>
        <dbReference type="ARBA" id="ARBA00034617"/>
    </source>
</evidence>
<dbReference type="SUPFAM" id="SSF158702">
    <property type="entry name" value="Sec63 N-terminal domain-like"/>
    <property type="match status" value="1"/>
</dbReference>
<evidence type="ECO:0000256" key="9">
    <source>
        <dbReference type="ARBA" id="ARBA00034808"/>
    </source>
</evidence>
<feature type="region of interest" description="Disordered" evidence="11">
    <location>
        <begin position="1389"/>
        <end position="1409"/>
    </location>
</feature>
<dbReference type="PANTHER" id="PTHR47835:SF3">
    <property type="entry name" value="HELICASE FOR MEIOSIS 1"/>
    <property type="match status" value="1"/>
</dbReference>
<dbReference type="Gene3D" id="1.10.10.10">
    <property type="entry name" value="Winged helix-like DNA-binding domain superfamily/Winged helix DNA-binding domain"/>
    <property type="match status" value="1"/>
</dbReference>
<feature type="compositionally biased region" description="Polar residues" evidence="11">
    <location>
        <begin position="167"/>
        <end position="178"/>
    </location>
</feature>
<feature type="compositionally biased region" description="Polar residues" evidence="11">
    <location>
        <begin position="1188"/>
        <end position="1197"/>
    </location>
</feature>
<name>A0ABR2ZIJ4_9AGAR</name>
<dbReference type="InterPro" id="IPR011545">
    <property type="entry name" value="DEAD/DEAH_box_helicase_dom"/>
</dbReference>
<evidence type="ECO:0000256" key="11">
    <source>
        <dbReference type="SAM" id="MobiDB-lite"/>
    </source>
</evidence>
<evidence type="ECO:0000256" key="5">
    <source>
        <dbReference type="ARBA" id="ARBA00022840"/>
    </source>
</evidence>
<dbReference type="GO" id="GO:0016787">
    <property type="term" value="F:hydrolase activity"/>
    <property type="evidence" value="ECO:0007669"/>
    <property type="project" value="UniProtKB-KW"/>
</dbReference>
<dbReference type="SMART" id="SM00487">
    <property type="entry name" value="DEXDc"/>
    <property type="match status" value="1"/>
</dbReference>
<evidence type="ECO:0000313" key="15">
    <source>
        <dbReference type="Proteomes" id="UP001437256"/>
    </source>
</evidence>
<keyword evidence="5" id="KW-0067">ATP-binding</keyword>
<evidence type="ECO:0000259" key="12">
    <source>
        <dbReference type="PROSITE" id="PS51192"/>
    </source>
</evidence>
<comment type="caution">
    <text evidence="14">The sequence shown here is derived from an EMBL/GenBank/DDBJ whole genome shotgun (WGS) entry which is preliminary data.</text>
</comment>
<dbReference type="SUPFAM" id="SSF52540">
    <property type="entry name" value="P-loop containing nucleoside triphosphate hydrolases"/>
    <property type="match status" value="1"/>
</dbReference>
<evidence type="ECO:0000256" key="6">
    <source>
        <dbReference type="ARBA" id="ARBA00023235"/>
    </source>
</evidence>
<dbReference type="InterPro" id="IPR027417">
    <property type="entry name" value="P-loop_NTPase"/>
</dbReference>
<evidence type="ECO:0000256" key="1">
    <source>
        <dbReference type="ARBA" id="ARBA00010140"/>
    </source>
</evidence>
<dbReference type="Pfam" id="PF00271">
    <property type="entry name" value="Helicase_C"/>
    <property type="match status" value="1"/>
</dbReference>
<dbReference type="GO" id="GO:0003678">
    <property type="term" value="F:DNA helicase activity"/>
    <property type="evidence" value="ECO:0007669"/>
    <property type="project" value="UniProtKB-EC"/>
</dbReference>
<keyword evidence="15" id="KW-1185">Reference proteome</keyword>
<dbReference type="CDD" id="cd18795">
    <property type="entry name" value="SF2_C_Ski2"/>
    <property type="match status" value="1"/>
</dbReference>
<sequence length="1547" mass="173108">MEYWSDQQAEYYDDGGYMGQEMPEYQGDDQTYGGEHYSDEIMNSSPSPAERGTGMSRYSQRYESLDDIEEYPEDYGQPQPQAFPSHSTFRYGHMPSQTQASFHSLATRTRFPFHTQQMQFSRAFHNTPGPQQRNAPPPPLPQPSRHQAGPALFDPTVSQSRVEERMQNSQPEASTSGPQAVGRKIKLRPVSELPDVYRAMFKFGVFNAVQSSCFDDLLHTSENLVRRLPAIFGSALMKKKKSQVVSAPTGSGKTVLFELAIIKMLTEASPGSRAKCVYIAPTKALCGERYRDWSNKFDALGFKCEPTTPKSGIPHSNEYNDIGCELTGDTVHFGRGVWGEAKNASIIVTTGEKWDSLTRNWSDYSNILSTIQLFLVDEVHILNESRGSTLEVVVSRMKIRGSGVRFVVVSATVPNIQDIAAWIGSSGGKGAAKVFEFGEDYRPCKLTRHVIGVPRQKGSNDFVFARTLDFKLYNVLQTYSEGKPILVFVSTRKGVFGTAEQLQKEFKAAEEKRQKTPWTKPVRIDHTFSDKRLGELAAYGIGVHHAGLTLDDRRAMEELYLKKVLRIMVATSTLAVGVNLPAHTVVIRGVHTFQNNAMVEYSDLDVMQMLGRAGRPQFDKEGVAIIICEVELEHKYRSLVQGKSIVESSLQNNLAEHLNSEIGLGTITNVTSAKEWLKQSFLYQRIQKNPAHYSMNKDSNQSWEEKMDGIVTEGVDSLRKSQLIDEADDDDETLQSTEFGDIMSKFYIRQATVKALTTISLPETVNLRGVLEMISTSEELAESKLRGSERSVYNKLRKHNDVRFEVKKMEKTSDKVFVLIQAVLGGIPLNDNEYKTGDSQIHLEAFSVFRHLPRIARAVVEVAIARQRGAQLKYGLELLRCLTAKAWEDRPVALKQLESIGEKSLKILTERGITSLAILRKQDALRLETILNRRPPFGLQLLSAVREFPLYSLKVVEQEVQSDGGKNPVKVILGISCGLAEETPESNASKKKTKPRYTNMTGVLTLTSDHQFVDFRRIATKSLKEEKHFDLEVSLDKPSQSVIVYMVSESYVGVTVTKAYKPEVPSSEYPTRVTKPSTVLDMELDGLEDCPELFSTDDVDCNGEIIVKYEPDPVVVKDLTKPKPSITTAAKLLEKGNGQKSKPTATEYLPEPEQLPNGNYRCNHSCKDKTACRHLCCREGLPKPSKPGKTQASTAHISPQPPPPQPPAKMEPILARPLPKKYNFKSKAATSVKPDRTLEDLEKLHKVTNVEGNLNLPKGHRLKLEPVPSSSGSATKSKKKRLPTPDFDIDFTEIHDEKQDTLKRRMLVELSDDEDELPDADQVFDSLRKGSSKKRKQLSDSFSDPDMDALIRDFPDSTGHDSVINTRRSPQASPIKRIKPTREVYRSTDPLFLPSTSDDVPTNLDSIVNDDDDSEVEIIDSPRFYDYDEPLSVPMGIDDFTLDPRYSQYTDGSSTTPELTMMSSEDDDVSREMDLLVTDDASARRRGTAGGSHAWGTASCAQDDATETVEEKKQQEQEVVDPMEEEFARLEAWLNSSAVEIVPGYRG</sequence>
<proteinExistence type="inferred from homology"/>